<keyword evidence="3" id="KW-0732">Signal</keyword>
<dbReference type="PANTHER" id="PTHR10380">
    <property type="entry name" value="CUTICLE PROTEIN"/>
    <property type="match status" value="1"/>
</dbReference>
<protein>
    <submittedName>
        <fullName evidence="4">Uncharacterized protein</fullName>
    </submittedName>
</protein>
<dbReference type="AlphaFoldDB" id="A0AAV8YU57"/>
<evidence type="ECO:0000256" key="2">
    <source>
        <dbReference type="PROSITE-ProRule" id="PRU00497"/>
    </source>
</evidence>
<evidence type="ECO:0000256" key="3">
    <source>
        <dbReference type="SAM" id="SignalP"/>
    </source>
</evidence>
<dbReference type="GO" id="GO:0008010">
    <property type="term" value="F:structural constituent of chitin-based larval cuticle"/>
    <property type="evidence" value="ECO:0007669"/>
    <property type="project" value="TreeGrafter"/>
</dbReference>
<feature type="signal peptide" evidence="3">
    <location>
        <begin position="1"/>
        <end position="22"/>
    </location>
</feature>
<accession>A0AAV8YU57</accession>
<sequence>MWTSNIPTFQLIVLLSITMAYAARLENTYLPPNSARSAGGSGSFLNTPLRSAPAAPAVIRKVPAAAVVQTYTGPTSPPVAILRLNNDNNGDGSYSFDFETENHITQQETGQVRNAPEGEAVAAQGAYSYAGPDGQIYTVNYVADENGFQPQGAHLPTAPPVPAEILKALEQNAADEAAGIIDDGQYRPDPSEVAAGKQSLVSRPAAIQSGGYRY</sequence>
<dbReference type="Proteomes" id="UP001162162">
    <property type="component" value="Unassembled WGS sequence"/>
</dbReference>
<evidence type="ECO:0000256" key="1">
    <source>
        <dbReference type="ARBA" id="ARBA00022460"/>
    </source>
</evidence>
<proteinExistence type="predicted"/>
<dbReference type="InterPro" id="IPR000618">
    <property type="entry name" value="Insect_cuticle"/>
</dbReference>
<dbReference type="GO" id="GO:0062129">
    <property type="term" value="C:chitin-based extracellular matrix"/>
    <property type="evidence" value="ECO:0007669"/>
    <property type="project" value="TreeGrafter"/>
</dbReference>
<dbReference type="EMBL" id="JAPWTK010000041">
    <property type="protein sequence ID" value="KAJ8955042.1"/>
    <property type="molecule type" value="Genomic_DNA"/>
</dbReference>
<name>A0AAV8YU57_9CUCU</name>
<dbReference type="InterPro" id="IPR031311">
    <property type="entry name" value="CHIT_BIND_RR_consensus"/>
</dbReference>
<dbReference type="Pfam" id="PF00379">
    <property type="entry name" value="Chitin_bind_4"/>
    <property type="match status" value="1"/>
</dbReference>
<keyword evidence="5" id="KW-1185">Reference proteome</keyword>
<keyword evidence="1 2" id="KW-0193">Cuticle</keyword>
<reference evidence="4" key="1">
    <citation type="journal article" date="2023" name="Insect Mol. Biol.">
        <title>Genome sequencing provides insights into the evolution of gene families encoding plant cell wall-degrading enzymes in longhorned beetles.</title>
        <authorList>
            <person name="Shin N.R."/>
            <person name="Okamura Y."/>
            <person name="Kirsch R."/>
            <person name="Pauchet Y."/>
        </authorList>
    </citation>
    <scope>NUCLEOTIDE SEQUENCE</scope>
    <source>
        <strain evidence="4">AMC_N1</strain>
    </source>
</reference>
<dbReference type="PANTHER" id="PTHR10380:SF222">
    <property type="entry name" value="CUTICULAR PROTEIN 47EA"/>
    <property type="match status" value="1"/>
</dbReference>
<feature type="chain" id="PRO_5043451584" evidence="3">
    <location>
        <begin position="23"/>
        <end position="214"/>
    </location>
</feature>
<dbReference type="InterPro" id="IPR050468">
    <property type="entry name" value="Cuticle_Struct_Prot"/>
</dbReference>
<gene>
    <name evidence="4" type="ORF">NQ318_000474</name>
</gene>
<dbReference type="PROSITE" id="PS51155">
    <property type="entry name" value="CHIT_BIND_RR_2"/>
    <property type="match status" value="1"/>
</dbReference>
<evidence type="ECO:0000313" key="5">
    <source>
        <dbReference type="Proteomes" id="UP001162162"/>
    </source>
</evidence>
<dbReference type="PROSITE" id="PS00233">
    <property type="entry name" value="CHIT_BIND_RR_1"/>
    <property type="match status" value="1"/>
</dbReference>
<evidence type="ECO:0000313" key="4">
    <source>
        <dbReference type="EMBL" id="KAJ8955042.1"/>
    </source>
</evidence>
<organism evidence="4 5">
    <name type="scientific">Aromia moschata</name>
    <dbReference type="NCBI Taxonomy" id="1265417"/>
    <lineage>
        <taxon>Eukaryota</taxon>
        <taxon>Metazoa</taxon>
        <taxon>Ecdysozoa</taxon>
        <taxon>Arthropoda</taxon>
        <taxon>Hexapoda</taxon>
        <taxon>Insecta</taxon>
        <taxon>Pterygota</taxon>
        <taxon>Neoptera</taxon>
        <taxon>Endopterygota</taxon>
        <taxon>Coleoptera</taxon>
        <taxon>Polyphaga</taxon>
        <taxon>Cucujiformia</taxon>
        <taxon>Chrysomeloidea</taxon>
        <taxon>Cerambycidae</taxon>
        <taxon>Cerambycinae</taxon>
        <taxon>Callichromatini</taxon>
        <taxon>Aromia</taxon>
    </lineage>
</organism>
<comment type="caution">
    <text evidence="4">The sequence shown here is derived from an EMBL/GenBank/DDBJ whole genome shotgun (WGS) entry which is preliminary data.</text>
</comment>
<dbReference type="PRINTS" id="PR00947">
    <property type="entry name" value="CUTICLE"/>
</dbReference>